<proteinExistence type="predicted"/>
<dbReference type="RefSeq" id="WP_377935237.1">
    <property type="nucleotide sequence ID" value="NZ_JBHUMF010000026.1"/>
</dbReference>
<organism evidence="2 3">
    <name type="scientific">Bacillus seohaeanensis</name>
    <dbReference type="NCBI Taxonomy" id="284580"/>
    <lineage>
        <taxon>Bacteria</taxon>
        <taxon>Bacillati</taxon>
        <taxon>Bacillota</taxon>
        <taxon>Bacilli</taxon>
        <taxon>Bacillales</taxon>
        <taxon>Bacillaceae</taxon>
        <taxon>Bacillus</taxon>
    </lineage>
</organism>
<sequence length="269" mass="31314">MIQIFDKDWNEYNLDDYGLRCLSFEPESLSSELITEKIEGRDGVIVLDESLNPRMIEAEFRILANDYLDYQLARDSVFRLFDARTYFYVVDTRQTEKRWLVRSYQVFRPEKVNRVTATFTLNLISPSSYCQSIGTTIQPYETDTLIQVEDQDIGDPPIQYTFNTNTFSVWNDGDVTVDPREHDLTIIFQGDSTNLRIKNITTGDEWTYTGNTTQSDVIKLEGIRSLKNDSSIFGLTNRKLITLHKGFNQFEVSGATNFTISFDFRYLYF</sequence>
<gene>
    <name evidence="2" type="ORF">ACFSUL_10730</name>
</gene>
<reference evidence="3" key="1">
    <citation type="journal article" date="2019" name="Int. J. Syst. Evol. Microbiol.">
        <title>The Global Catalogue of Microorganisms (GCM) 10K type strain sequencing project: providing services to taxonomists for standard genome sequencing and annotation.</title>
        <authorList>
            <consortium name="The Broad Institute Genomics Platform"/>
            <consortium name="The Broad Institute Genome Sequencing Center for Infectious Disease"/>
            <person name="Wu L."/>
            <person name="Ma J."/>
        </authorList>
    </citation>
    <scope>NUCLEOTIDE SEQUENCE [LARGE SCALE GENOMIC DNA]</scope>
    <source>
        <strain evidence="3">KCTC 3913</strain>
    </source>
</reference>
<accession>A0ABW5RRB8</accession>
<comment type="caution">
    <text evidence="2">The sequence shown here is derived from an EMBL/GenBank/DDBJ whole genome shotgun (WGS) entry which is preliminary data.</text>
</comment>
<dbReference type="Pfam" id="PF05709">
    <property type="entry name" value="Sipho_tail"/>
    <property type="match status" value="1"/>
</dbReference>
<evidence type="ECO:0000259" key="1">
    <source>
        <dbReference type="Pfam" id="PF05709"/>
    </source>
</evidence>
<name>A0ABW5RRB8_9BACI</name>
<feature type="domain" description="Siphovirus-type tail component RIFT-related" evidence="1">
    <location>
        <begin position="14"/>
        <end position="124"/>
    </location>
</feature>
<dbReference type="Gene3D" id="2.40.30.200">
    <property type="match status" value="1"/>
</dbReference>
<protein>
    <submittedName>
        <fullName evidence="2">Phage tail family protein</fullName>
    </submittedName>
</protein>
<dbReference type="EMBL" id="JBHUMF010000026">
    <property type="protein sequence ID" value="MFD2681218.1"/>
    <property type="molecule type" value="Genomic_DNA"/>
</dbReference>
<keyword evidence="3" id="KW-1185">Reference proteome</keyword>
<evidence type="ECO:0000313" key="3">
    <source>
        <dbReference type="Proteomes" id="UP001597506"/>
    </source>
</evidence>
<dbReference type="InterPro" id="IPR008841">
    <property type="entry name" value="Siphovirus-type_tail_N"/>
</dbReference>
<dbReference type="Proteomes" id="UP001597506">
    <property type="component" value="Unassembled WGS sequence"/>
</dbReference>
<evidence type="ECO:0000313" key="2">
    <source>
        <dbReference type="EMBL" id="MFD2681218.1"/>
    </source>
</evidence>